<dbReference type="EnsemblPlants" id="AET5Gv20787700.7">
    <property type="protein sequence ID" value="AET5Gv20787700.7"/>
    <property type="gene ID" value="AET5Gv20787700"/>
</dbReference>
<name>A0A453LIG5_AEGTS</name>
<dbReference type="Gramene" id="AET5Gv20787700.7">
    <property type="protein sequence ID" value="AET5Gv20787700.7"/>
    <property type="gene ID" value="AET5Gv20787700"/>
</dbReference>
<sequence length="35" mass="3962">GLRARATAAGEMPTDGAHHHYRYQRRPPLRDLPPP</sequence>
<reference evidence="2" key="4">
    <citation type="submission" date="2019-03" db="UniProtKB">
        <authorList>
            <consortium name="EnsemblPlants"/>
        </authorList>
    </citation>
    <scope>IDENTIFICATION</scope>
</reference>
<evidence type="ECO:0000313" key="2">
    <source>
        <dbReference type="EnsemblPlants" id="AET5Gv20787700.7"/>
    </source>
</evidence>
<evidence type="ECO:0000256" key="1">
    <source>
        <dbReference type="SAM" id="MobiDB-lite"/>
    </source>
</evidence>
<evidence type="ECO:0000313" key="3">
    <source>
        <dbReference type="Proteomes" id="UP000015105"/>
    </source>
</evidence>
<accession>A0A453LIG5</accession>
<keyword evidence="3" id="KW-1185">Reference proteome</keyword>
<reference evidence="2" key="5">
    <citation type="journal article" date="2021" name="G3 (Bethesda)">
        <title>Aegilops tauschii genome assembly Aet v5.0 features greater sequence contiguity and improved annotation.</title>
        <authorList>
            <person name="Wang L."/>
            <person name="Zhu T."/>
            <person name="Rodriguez J.C."/>
            <person name="Deal K.R."/>
            <person name="Dubcovsky J."/>
            <person name="McGuire P.E."/>
            <person name="Lux T."/>
            <person name="Spannagl M."/>
            <person name="Mayer K.F.X."/>
            <person name="Baldrich P."/>
            <person name="Meyers B.C."/>
            <person name="Huo N."/>
            <person name="Gu Y.Q."/>
            <person name="Zhou H."/>
            <person name="Devos K.M."/>
            <person name="Bennetzen J.L."/>
            <person name="Unver T."/>
            <person name="Budak H."/>
            <person name="Gulick P.J."/>
            <person name="Galiba G."/>
            <person name="Kalapos B."/>
            <person name="Nelson D.R."/>
            <person name="Li P."/>
            <person name="You F.M."/>
            <person name="Luo M.C."/>
            <person name="Dvorak J."/>
        </authorList>
    </citation>
    <scope>NUCLEOTIDE SEQUENCE [LARGE SCALE GENOMIC DNA]</scope>
    <source>
        <strain evidence="2">cv. AL8/78</strain>
    </source>
</reference>
<protein>
    <submittedName>
        <fullName evidence="2">Uncharacterized protein</fullName>
    </submittedName>
</protein>
<dbReference type="Proteomes" id="UP000015105">
    <property type="component" value="Chromosome 5D"/>
</dbReference>
<reference evidence="3" key="1">
    <citation type="journal article" date="2014" name="Science">
        <title>Ancient hybridizations among the ancestral genomes of bread wheat.</title>
        <authorList>
            <consortium name="International Wheat Genome Sequencing Consortium,"/>
            <person name="Marcussen T."/>
            <person name="Sandve S.R."/>
            <person name="Heier L."/>
            <person name="Spannagl M."/>
            <person name="Pfeifer M."/>
            <person name="Jakobsen K.S."/>
            <person name="Wulff B.B."/>
            <person name="Steuernagel B."/>
            <person name="Mayer K.F."/>
            <person name="Olsen O.A."/>
        </authorList>
    </citation>
    <scope>NUCLEOTIDE SEQUENCE [LARGE SCALE GENOMIC DNA]</scope>
    <source>
        <strain evidence="3">cv. AL8/78</strain>
    </source>
</reference>
<proteinExistence type="predicted"/>
<feature type="region of interest" description="Disordered" evidence="1">
    <location>
        <begin position="1"/>
        <end position="35"/>
    </location>
</feature>
<reference evidence="3" key="2">
    <citation type="journal article" date="2017" name="Nat. Plants">
        <title>The Aegilops tauschii genome reveals multiple impacts of transposons.</title>
        <authorList>
            <person name="Zhao G."/>
            <person name="Zou C."/>
            <person name="Li K."/>
            <person name="Wang K."/>
            <person name="Li T."/>
            <person name="Gao L."/>
            <person name="Zhang X."/>
            <person name="Wang H."/>
            <person name="Yang Z."/>
            <person name="Liu X."/>
            <person name="Jiang W."/>
            <person name="Mao L."/>
            <person name="Kong X."/>
            <person name="Jiao Y."/>
            <person name="Jia J."/>
        </authorList>
    </citation>
    <scope>NUCLEOTIDE SEQUENCE [LARGE SCALE GENOMIC DNA]</scope>
    <source>
        <strain evidence="3">cv. AL8/78</strain>
    </source>
</reference>
<organism evidence="2 3">
    <name type="scientific">Aegilops tauschii subsp. strangulata</name>
    <name type="common">Goatgrass</name>
    <dbReference type="NCBI Taxonomy" id="200361"/>
    <lineage>
        <taxon>Eukaryota</taxon>
        <taxon>Viridiplantae</taxon>
        <taxon>Streptophyta</taxon>
        <taxon>Embryophyta</taxon>
        <taxon>Tracheophyta</taxon>
        <taxon>Spermatophyta</taxon>
        <taxon>Magnoliopsida</taxon>
        <taxon>Liliopsida</taxon>
        <taxon>Poales</taxon>
        <taxon>Poaceae</taxon>
        <taxon>BOP clade</taxon>
        <taxon>Pooideae</taxon>
        <taxon>Triticodae</taxon>
        <taxon>Triticeae</taxon>
        <taxon>Triticinae</taxon>
        <taxon>Aegilops</taxon>
    </lineage>
</organism>
<reference evidence="2" key="3">
    <citation type="journal article" date="2017" name="Nature">
        <title>Genome sequence of the progenitor of the wheat D genome Aegilops tauschii.</title>
        <authorList>
            <person name="Luo M.C."/>
            <person name="Gu Y.Q."/>
            <person name="Puiu D."/>
            <person name="Wang H."/>
            <person name="Twardziok S.O."/>
            <person name="Deal K.R."/>
            <person name="Huo N."/>
            <person name="Zhu T."/>
            <person name="Wang L."/>
            <person name="Wang Y."/>
            <person name="McGuire P.E."/>
            <person name="Liu S."/>
            <person name="Long H."/>
            <person name="Ramasamy R.K."/>
            <person name="Rodriguez J.C."/>
            <person name="Van S.L."/>
            <person name="Yuan L."/>
            <person name="Wang Z."/>
            <person name="Xia Z."/>
            <person name="Xiao L."/>
            <person name="Anderson O.D."/>
            <person name="Ouyang S."/>
            <person name="Liang Y."/>
            <person name="Zimin A.V."/>
            <person name="Pertea G."/>
            <person name="Qi P."/>
            <person name="Bennetzen J.L."/>
            <person name="Dai X."/>
            <person name="Dawson M.W."/>
            <person name="Muller H.G."/>
            <person name="Kugler K."/>
            <person name="Rivarola-Duarte L."/>
            <person name="Spannagl M."/>
            <person name="Mayer K.F.X."/>
            <person name="Lu F.H."/>
            <person name="Bevan M.W."/>
            <person name="Leroy P."/>
            <person name="Li P."/>
            <person name="You F.M."/>
            <person name="Sun Q."/>
            <person name="Liu Z."/>
            <person name="Lyons E."/>
            <person name="Wicker T."/>
            <person name="Salzberg S.L."/>
            <person name="Devos K.M."/>
            <person name="Dvorak J."/>
        </authorList>
    </citation>
    <scope>NUCLEOTIDE SEQUENCE [LARGE SCALE GENOMIC DNA]</scope>
    <source>
        <strain evidence="2">cv. AL8/78</strain>
    </source>
</reference>
<dbReference type="AlphaFoldDB" id="A0A453LIG5"/>